<comment type="similarity">
    <text evidence="1 4">Belongs to the DegT/DnrJ/EryC1 family.</text>
</comment>
<keyword evidence="6" id="KW-1185">Reference proteome</keyword>
<organism evidence="5 6">
    <name type="scientific">Belnapia rosea</name>
    <dbReference type="NCBI Taxonomy" id="938405"/>
    <lineage>
        <taxon>Bacteria</taxon>
        <taxon>Pseudomonadati</taxon>
        <taxon>Pseudomonadota</taxon>
        <taxon>Alphaproteobacteria</taxon>
        <taxon>Acetobacterales</taxon>
        <taxon>Roseomonadaceae</taxon>
        <taxon>Belnapia</taxon>
    </lineage>
</organism>
<dbReference type="STRING" id="938405.SAMN02927895_03671"/>
<reference evidence="5 6" key="1">
    <citation type="submission" date="2016-10" db="EMBL/GenBank/DDBJ databases">
        <authorList>
            <person name="de Groot N.N."/>
        </authorList>
    </citation>
    <scope>NUCLEOTIDE SEQUENCE [LARGE SCALE GENOMIC DNA]</scope>
    <source>
        <strain evidence="5 6">CPCC 100156</strain>
    </source>
</reference>
<proteinExistence type="inferred from homology"/>
<sequence>MPVVEAAPPAAQVLRLLPRPEPAPEPAARILLSPPHLTGEELPGLATTLQSGWVAPAGPMPAAFEAALAEATGMPHVVALASGTAALHLGYRCLGLERGDEVWTATLTYVATIAPAVQMGARPRFLDVSAGSWTLDPDLLERELARAARAGRLPRAVVPVDLFGQSCDLDAIAALCDRWGIAVLCDSAEALGATRRGRPAGQGARMAAFSFNGNKIITAGGGGALASADAALIAEARGLAHQAKRPAPHYEHETTGYSYGLSSVLAAVGLAQLAALPQRVTARRAVFERYRSGLGDLPGITFMPEPAWSRGTRWLTAILLDPGLGAPSREAARQALAEAGIESRPVWKPMHLQPAFRAAPRAGGSVAADLFERGLCLPSGSALTILQQDRVIGLLRSLWRR</sequence>
<dbReference type="Proteomes" id="UP000198925">
    <property type="component" value="Unassembled WGS sequence"/>
</dbReference>
<feature type="active site" description="Proton acceptor" evidence="2">
    <location>
        <position position="215"/>
    </location>
</feature>
<evidence type="ECO:0000256" key="1">
    <source>
        <dbReference type="ARBA" id="ARBA00037999"/>
    </source>
</evidence>
<dbReference type="CDD" id="cd00616">
    <property type="entry name" value="AHBA_syn"/>
    <property type="match status" value="1"/>
</dbReference>
<dbReference type="GO" id="GO:0030170">
    <property type="term" value="F:pyridoxal phosphate binding"/>
    <property type="evidence" value="ECO:0007669"/>
    <property type="project" value="TreeGrafter"/>
</dbReference>
<dbReference type="InterPro" id="IPR015422">
    <property type="entry name" value="PyrdxlP-dep_Trfase_small"/>
</dbReference>
<keyword evidence="5" id="KW-0032">Aminotransferase</keyword>
<accession>A0A1G6XI18</accession>
<dbReference type="InterPro" id="IPR015421">
    <property type="entry name" value="PyrdxlP-dep_Trfase_major"/>
</dbReference>
<dbReference type="RefSeq" id="WP_090664187.1">
    <property type="nucleotide sequence ID" value="NZ_FMZX01000012.1"/>
</dbReference>
<evidence type="ECO:0000256" key="2">
    <source>
        <dbReference type="PIRSR" id="PIRSR000390-1"/>
    </source>
</evidence>
<evidence type="ECO:0000256" key="4">
    <source>
        <dbReference type="RuleBase" id="RU004508"/>
    </source>
</evidence>
<dbReference type="PIRSF" id="PIRSF000390">
    <property type="entry name" value="PLP_StrS"/>
    <property type="match status" value="1"/>
</dbReference>
<dbReference type="SUPFAM" id="SSF53383">
    <property type="entry name" value="PLP-dependent transferases"/>
    <property type="match status" value="1"/>
</dbReference>
<evidence type="ECO:0000313" key="6">
    <source>
        <dbReference type="Proteomes" id="UP000198925"/>
    </source>
</evidence>
<keyword evidence="5" id="KW-0808">Transferase</keyword>
<name>A0A1G6XI18_9PROT</name>
<feature type="modified residue" description="N6-(pyridoxal phosphate)lysine" evidence="3">
    <location>
        <position position="215"/>
    </location>
</feature>
<evidence type="ECO:0000256" key="3">
    <source>
        <dbReference type="PIRSR" id="PIRSR000390-2"/>
    </source>
</evidence>
<dbReference type="AlphaFoldDB" id="A0A1G6XI18"/>
<dbReference type="GO" id="GO:0000271">
    <property type="term" value="P:polysaccharide biosynthetic process"/>
    <property type="evidence" value="ECO:0007669"/>
    <property type="project" value="TreeGrafter"/>
</dbReference>
<dbReference type="GO" id="GO:0008483">
    <property type="term" value="F:transaminase activity"/>
    <property type="evidence" value="ECO:0007669"/>
    <property type="project" value="UniProtKB-KW"/>
</dbReference>
<protein>
    <submittedName>
        <fullName evidence="5">DegT/DnrJ/EryC1/StrS aminotransferase family protein</fullName>
    </submittedName>
</protein>
<dbReference type="Gene3D" id="3.40.640.10">
    <property type="entry name" value="Type I PLP-dependent aspartate aminotransferase-like (Major domain)"/>
    <property type="match status" value="1"/>
</dbReference>
<keyword evidence="3 4" id="KW-0663">Pyridoxal phosphate</keyword>
<dbReference type="InterPro" id="IPR015424">
    <property type="entry name" value="PyrdxlP-dep_Trfase"/>
</dbReference>
<gene>
    <name evidence="5" type="ORF">SAMN04487779_101245</name>
</gene>
<dbReference type="Pfam" id="PF01041">
    <property type="entry name" value="DegT_DnrJ_EryC1"/>
    <property type="match status" value="1"/>
</dbReference>
<dbReference type="InterPro" id="IPR000653">
    <property type="entry name" value="DegT/StrS_aminotransferase"/>
</dbReference>
<evidence type="ECO:0000313" key="5">
    <source>
        <dbReference type="EMBL" id="SDD76947.1"/>
    </source>
</evidence>
<dbReference type="PANTHER" id="PTHR30244:SF34">
    <property type="entry name" value="DTDP-4-AMINO-4,6-DIDEOXYGALACTOSE TRANSAMINASE"/>
    <property type="match status" value="1"/>
</dbReference>
<dbReference type="PANTHER" id="PTHR30244">
    <property type="entry name" value="TRANSAMINASE"/>
    <property type="match status" value="1"/>
</dbReference>
<dbReference type="EMBL" id="FMZX01000012">
    <property type="protein sequence ID" value="SDD76947.1"/>
    <property type="molecule type" value="Genomic_DNA"/>
</dbReference>
<dbReference type="Gene3D" id="3.90.1150.10">
    <property type="entry name" value="Aspartate Aminotransferase, domain 1"/>
    <property type="match status" value="1"/>
</dbReference>